<gene>
    <name evidence="2" type="ORF">DX116_11070</name>
</gene>
<dbReference type="Proteomes" id="UP000265581">
    <property type="component" value="Unassembled WGS sequence"/>
</dbReference>
<dbReference type="InterPro" id="IPR021139">
    <property type="entry name" value="NYN"/>
</dbReference>
<sequence>MTDRTTYVLVDGENIDATLGQSILGRRPQPHERPRWDRLLQFAEDHWDQQTKGLFFLAANGELPMPFVQALTSMGFRPVPLSGRADEKVVDIAIQRTLDELARREADVMLASNDGDFIEQLSPLVGDGRRTALLAFHEFRSSGYVPLFDRGLEFHDLEYDVRAFNDKLPRIRVIPIAEFDPNEFL</sequence>
<dbReference type="RefSeq" id="WP_119704336.1">
    <property type="nucleotide sequence ID" value="NZ_JBHSOI010000002.1"/>
</dbReference>
<reference evidence="2 3" key="1">
    <citation type="submission" date="2018-08" db="EMBL/GenBank/DDBJ databases">
        <title>Aeromicrobium sp. M2KJ-4, whole genome shotgun sequence.</title>
        <authorList>
            <person name="Tuo L."/>
        </authorList>
    </citation>
    <scope>NUCLEOTIDE SEQUENCE [LARGE SCALE GENOMIC DNA]</scope>
    <source>
        <strain evidence="2 3">M2KJ-4</strain>
    </source>
</reference>
<organism evidence="2 3">
    <name type="scientific">Aeromicrobium endophyticum</name>
    <dbReference type="NCBI Taxonomy" id="2292704"/>
    <lineage>
        <taxon>Bacteria</taxon>
        <taxon>Bacillati</taxon>
        <taxon>Actinomycetota</taxon>
        <taxon>Actinomycetes</taxon>
        <taxon>Propionibacteriales</taxon>
        <taxon>Nocardioidaceae</taxon>
        <taxon>Aeromicrobium</taxon>
    </lineage>
</organism>
<name>A0A371P1C5_9ACTN</name>
<evidence type="ECO:0000313" key="3">
    <source>
        <dbReference type="Proteomes" id="UP000265581"/>
    </source>
</evidence>
<evidence type="ECO:0000259" key="1">
    <source>
        <dbReference type="Pfam" id="PF01936"/>
    </source>
</evidence>
<comment type="caution">
    <text evidence="2">The sequence shown here is derived from an EMBL/GenBank/DDBJ whole genome shotgun (WGS) entry which is preliminary data.</text>
</comment>
<feature type="domain" description="NYN" evidence="1">
    <location>
        <begin position="6"/>
        <end position="138"/>
    </location>
</feature>
<evidence type="ECO:0000313" key="2">
    <source>
        <dbReference type="EMBL" id="REK69737.1"/>
    </source>
</evidence>
<dbReference type="AlphaFoldDB" id="A0A371P1C5"/>
<dbReference type="EMBL" id="QUBR01000002">
    <property type="protein sequence ID" value="REK69737.1"/>
    <property type="molecule type" value="Genomic_DNA"/>
</dbReference>
<dbReference type="OrthoDB" id="4772393at2"/>
<dbReference type="GO" id="GO:0004540">
    <property type="term" value="F:RNA nuclease activity"/>
    <property type="evidence" value="ECO:0007669"/>
    <property type="project" value="InterPro"/>
</dbReference>
<dbReference type="Pfam" id="PF01936">
    <property type="entry name" value="NYN"/>
    <property type="match status" value="1"/>
</dbReference>
<dbReference type="Gene3D" id="3.40.50.1010">
    <property type="entry name" value="5'-nuclease"/>
    <property type="match status" value="1"/>
</dbReference>
<protein>
    <submittedName>
        <fullName evidence="2">NYN domain-containing protein</fullName>
    </submittedName>
</protein>
<accession>A0A371P1C5</accession>
<proteinExistence type="predicted"/>
<keyword evidence="3" id="KW-1185">Reference proteome</keyword>